<feature type="compositionally biased region" description="Low complexity" evidence="6">
    <location>
        <begin position="226"/>
        <end position="242"/>
    </location>
</feature>
<keyword evidence="2" id="KW-0805">Transcription regulation</keyword>
<dbReference type="AlphaFoldDB" id="A0AAD3CK57"/>
<evidence type="ECO:0000256" key="3">
    <source>
        <dbReference type="ARBA" id="ARBA00023163"/>
    </source>
</evidence>
<comment type="subcellular location">
    <subcellularLocation>
        <location evidence="1">Nucleus</location>
    </subcellularLocation>
</comment>
<dbReference type="GO" id="GO:0005634">
    <property type="term" value="C:nucleus"/>
    <property type="evidence" value="ECO:0007669"/>
    <property type="project" value="UniProtKB-SubCell"/>
</dbReference>
<feature type="region of interest" description="Disordered" evidence="6">
    <location>
        <begin position="203"/>
        <end position="246"/>
    </location>
</feature>
<keyword evidence="9" id="KW-1185">Reference proteome</keyword>
<dbReference type="PANTHER" id="PTHR10252:SF106">
    <property type="entry name" value="NUCLEAR TRANSCRIPTION FACTOR Y SUBUNIT C-3-RELATED"/>
    <property type="match status" value="1"/>
</dbReference>
<gene>
    <name evidence="8" type="ORF">CTEN210_02614</name>
</gene>
<evidence type="ECO:0000259" key="7">
    <source>
        <dbReference type="Pfam" id="PF00125"/>
    </source>
</evidence>
<dbReference type="EMBL" id="BLLK01000022">
    <property type="protein sequence ID" value="GFH46140.1"/>
    <property type="molecule type" value="Genomic_DNA"/>
</dbReference>
<dbReference type="PANTHER" id="PTHR10252">
    <property type="entry name" value="HISTONE-LIKE TRANSCRIPTION FACTOR CCAAT-RELATED"/>
    <property type="match status" value="1"/>
</dbReference>
<feature type="compositionally biased region" description="Polar residues" evidence="6">
    <location>
        <begin position="176"/>
        <end position="190"/>
    </location>
</feature>
<protein>
    <submittedName>
        <fullName evidence="8">Histone-fold-containing protein</fullName>
    </submittedName>
</protein>
<evidence type="ECO:0000313" key="8">
    <source>
        <dbReference type="EMBL" id="GFH46140.1"/>
    </source>
</evidence>
<dbReference type="GO" id="GO:0000981">
    <property type="term" value="F:DNA-binding transcription factor activity, RNA polymerase II-specific"/>
    <property type="evidence" value="ECO:0007669"/>
    <property type="project" value="TreeGrafter"/>
</dbReference>
<feature type="region of interest" description="Disordered" evidence="6">
    <location>
        <begin position="268"/>
        <end position="304"/>
    </location>
</feature>
<evidence type="ECO:0000313" key="9">
    <source>
        <dbReference type="Proteomes" id="UP001054902"/>
    </source>
</evidence>
<feature type="compositionally biased region" description="Low complexity" evidence="6">
    <location>
        <begin position="268"/>
        <end position="287"/>
    </location>
</feature>
<dbReference type="InterPro" id="IPR050568">
    <property type="entry name" value="Transcr_DNA_Rep_Reg"/>
</dbReference>
<evidence type="ECO:0000256" key="2">
    <source>
        <dbReference type="ARBA" id="ARBA00023015"/>
    </source>
</evidence>
<dbReference type="Gene3D" id="1.10.20.10">
    <property type="entry name" value="Histone, subunit A"/>
    <property type="match status" value="1"/>
</dbReference>
<accession>A0AAD3CK57</accession>
<evidence type="ECO:0000256" key="6">
    <source>
        <dbReference type="SAM" id="MobiDB-lite"/>
    </source>
</evidence>
<dbReference type="GO" id="GO:0046982">
    <property type="term" value="F:protein heterodimerization activity"/>
    <property type="evidence" value="ECO:0007669"/>
    <property type="project" value="InterPro"/>
</dbReference>
<name>A0AAD3CK57_9STRA</name>
<feature type="domain" description="Core Histone H2A/H2B/H3" evidence="7">
    <location>
        <begin position="94"/>
        <end position="141"/>
    </location>
</feature>
<feature type="region of interest" description="Disordered" evidence="6">
    <location>
        <begin position="1"/>
        <end position="23"/>
    </location>
</feature>
<dbReference type="SUPFAM" id="SSF47113">
    <property type="entry name" value="Histone-fold"/>
    <property type="match status" value="1"/>
</dbReference>
<organism evidence="8 9">
    <name type="scientific">Chaetoceros tenuissimus</name>
    <dbReference type="NCBI Taxonomy" id="426638"/>
    <lineage>
        <taxon>Eukaryota</taxon>
        <taxon>Sar</taxon>
        <taxon>Stramenopiles</taxon>
        <taxon>Ochrophyta</taxon>
        <taxon>Bacillariophyta</taxon>
        <taxon>Coscinodiscophyceae</taxon>
        <taxon>Chaetocerotophycidae</taxon>
        <taxon>Chaetocerotales</taxon>
        <taxon>Chaetocerotaceae</taxon>
        <taxon>Chaetoceros</taxon>
    </lineage>
</organism>
<dbReference type="GO" id="GO:0000978">
    <property type="term" value="F:RNA polymerase II cis-regulatory region sequence-specific DNA binding"/>
    <property type="evidence" value="ECO:0007669"/>
    <property type="project" value="TreeGrafter"/>
</dbReference>
<evidence type="ECO:0000256" key="5">
    <source>
        <dbReference type="ARBA" id="ARBA00038129"/>
    </source>
</evidence>
<comment type="caution">
    <text evidence="8">The sequence shown here is derived from an EMBL/GenBank/DDBJ whole genome shotgun (WGS) entry which is preliminary data.</text>
</comment>
<keyword evidence="4" id="KW-0539">Nucleus</keyword>
<comment type="similarity">
    <text evidence="5">Belongs to the NFYC/HAP5 subunit family.</text>
</comment>
<dbReference type="Proteomes" id="UP001054902">
    <property type="component" value="Unassembled WGS sequence"/>
</dbReference>
<sequence length="304" mass="34251">MAQRESGFLSQQNPAIPVPPETSEAAVNRLWSQCGKEFEEMEAEKMNWKQQTLPLARIKKIMKSEEVIYVAERELKQELDSSAEDMSTQAQPPRFMIAGEAPILLGKACEMLVKELSIRAWKHTERNRRRTLQKQDIHAAVGESEVYDFLIDFIPRVHTSIPAKQSPAPPVANEPPMSQQGVQPQQTMSSPLAHEIPTINHMPKMQHPASTMQHPASTAPPPPAAPQQMQQVQQMISSPQIQNGPYSSIMQTQIPAEQSIQYSQQIHAQQMQRQQQTQQQQAQAQAQTNRQHLQYMKGSNVGGQ</sequence>
<proteinExistence type="inferred from homology"/>
<evidence type="ECO:0000256" key="1">
    <source>
        <dbReference type="ARBA" id="ARBA00004123"/>
    </source>
</evidence>
<dbReference type="InterPro" id="IPR009072">
    <property type="entry name" value="Histone-fold"/>
</dbReference>
<keyword evidence="3" id="KW-0804">Transcription</keyword>
<dbReference type="Pfam" id="PF00125">
    <property type="entry name" value="Histone"/>
    <property type="match status" value="1"/>
</dbReference>
<evidence type="ECO:0000256" key="4">
    <source>
        <dbReference type="ARBA" id="ARBA00023242"/>
    </source>
</evidence>
<feature type="region of interest" description="Disordered" evidence="6">
    <location>
        <begin position="164"/>
        <end position="190"/>
    </location>
</feature>
<dbReference type="CDD" id="cd22908">
    <property type="entry name" value="HFD_NFYC-like"/>
    <property type="match status" value="1"/>
</dbReference>
<dbReference type="InterPro" id="IPR007125">
    <property type="entry name" value="H2A/H2B/H3"/>
</dbReference>
<reference evidence="8 9" key="1">
    <citation type="journal article" date="2021" name="Sci. Rep.">
        <title>The genome of the diatom Chaetoceros tenuissimus carries an ancient integrated fragment of an extant virus.</title>
        <authorList>
            <person name="Hongo Y."/>
            <person name="Kimura K."/>
            <person name="Takaki Y."/>
            <person name="Yoshida Y."/>
            <person name="Baba S."/>
            <person name="Kobayashi G."/>
            <person name="Nagasaki K."/>
            <person name="Hano T."/>
            <person name="Tomaru Y."/>
        </authorList>
    </citation>
    <scope>NUCLEOTIDE SEQUENCE [LARGE SCALE GENOMIC DNA]</scope>
    <source>
        <strain evidence="8 9">NIES-3715</strain>
    </source>
</reference>